<evidence type="ECO:0000313" key="3">
    <source>
        <dbReference type="EMBL" id="KRN54793.1"/>
    </source>
</evidence>
<dbReference type="Pfam" id="PF12773">
    <property type="entry name" value="DZR"/>
    <property type="match status" value="1"/>
</dbReference>
<dbReference type="GeneID" id="89589370"/>
<proteinExistence type="predicted"/>
<evidence type="ECO:0000313" key="4">
    <source>
        <dbReference type="Proteomes" id="UP000051658"/>
    </source>
</evidence>
<feature type="domain" description="DZANK-type" evidence="1">
    <location>
        <begin position="317"/>
        <end position="363"/>
    </location>
</feature>
<dbReference type="CDD" id="cd03408">
    <property type="entry name" value="SPFH_like_u1"/>
    <property type="match status" value="1"/>
</dbReference>
<dbReference type="PANTHER" id="PTHR37826:SF2">
    <property type="entry name" value="ZINC-RIBBON DOMAIN-CONTAINING PROTEIN"/>
    <property type="match status" value="1"/>
</dbReference>
<dbReference type="EMBL" id="JQBS01000035">
    <property type="protein sequence ID" value="KRN54793.1"/>
    <property type="molecule type" value="Genomic_DNA"/>
</dbReference>
<dbReference type="PATRIC" id="fig|1449336.4.peg.2419"/>
<comment type="caution">
    <text evidence="3">The sequence shown here is derived from an EMBL/GenBank/DDBJ whole genome shotgun (WGS) entry which is preliminary data.</text>
</comment>
<dbReference type="eggNOG" id="COG4260">
    <property type="taxonomic scope" value="Bacteria"/>
</dbReference>
<keyword evidence="4" id="KW-1185">Reference proteome</keyword>
<dbReference type="RefSeq" id="WP_034568747.1">
    <property type="nucleotide sequence ID" value="NZ_JQBS01000035.1"/>
</dbReference>
<evidence type="ECO:0000259" key="1">
    <source>
        <dbReference type="Pfam" id="PF12773"/>
    </source>
</evidence>
<dbReference type="InterPro" id="IPR033880">
    <property type="entry name" value="SPFH_YdjI"/>
</dbReference>
<dbReference type="PANTHER" id="PTHR37826">
    <property type="entry name" value="FLOTILLIN BAND_7_5 DOMAIN PROTEIN"/>
    <property type="match status" value="1"/>
</dbReference>
<name>A0A0R2HPK5_CARDV</name>
<reference evidence="3 4" key="1">
    <citation type="journal article" date="2015" name="Genome Announc.">
        <title>Expanding the biotechnology potential of lactobacilli through comparative genomics of 213 strains and associated genera.</title>
        <authorList>
            <person name="Sun Z."/>
            <person name="Harris H.M."/>
            <person name="McCann A."/>
            <person name="Guo C."/>
            <person name="Argimon S."/>
            <person name="Zhang W."/>
            <person name="Yang X."/>
            <person name="Jeffery I.B."/>
            <person name="Cooney J.C."/>
            <person name="Kagawa T.F."/>
            <person name="Liu W."/>
            <person name="Song Y."/>
            <person name="Salvetti E."/>
            <person name="Wrobel A."/>
            <person name="Rasinkangas P."/>
            <person name="Parkhill J."/>
            <person name="Rea M.C."/>
            <person name="O'Sullivan O."/>
            <person name="Ritari J."/>
            <person name="Douillard F.P."/>
            <person name="Paul Ross R."/>
            <person name="Yang R."/>
            <person name="Briner A.E."/>
            <person name="Felis G.E."/>
            <person name="de Vos W.M."/>
            <person name="Barrangou R."/>
            <person name="Klaenhammer T.R."/>
            <person name="Caufield P.W."/>
            <person name="Cui Y."/>
            <person name="Zhang H."/>
            <person name="O'Toole P.W."/>
        </authorList>
    </citation>
    <scope>NUCLEOTIDE SEQUENCE [LARGE SCALE GENOMIC DNA]</scope>
    <source>
        <strain evidence="3 4">DSM 20623</strain>
    </source>
</reference>
<sequence>MALNFIKSQFIEVIEWSDTTKETLAYKFPIQQKEIKMGAQLTVSPTQIALFINEGRVADVFTPGRYELQTQNLPILTKLKSWQYGFNSPFKAEVYFIDTKRMLDQRWGTKQPINLRDEDFRFIAVRSNGTFSYHISDPIVFLKEVVGSGEEVTATSLIDHLRSQILASFSDCLGEAKLSYMDLMAFTDDLGRICEMKLQEKFIALGIELDSFDIQSFNLPPEVQEAINKRSTMGIMGDAVGTYTQLQAADAMTEMAKNPNGGVAGMAAQMTNGVVLGNAMSQSIATNMAKSAPQQVVEPTVPEIKSETTTPKSATKCMNCQHENPANAKFCIECGSSIQVVTPKCINCQVEITPQTKFCPECGQKQS</sequence>
<dbReference type="Gene3D" id="3.30.479.30">
    <property type="entry name" value="Band 7 domain"/>
    <property type="match status" value="1"/>
</dbReference>
<dbReference type="AlphaFoldDB" id="A0A0R2HPK5"/>
<gene>
    <name evidence="3" type="ORF">IV74_GL002381</name>
</gene>
<evidence type="ECO:0000259" key="2">
    <source>
        <dbReference type="Pfam" id="PF13421"/>
    </source>
</evidence>
<dbReference type="SUPFAM" id="SSF117892">
    <property type="entry name" value="Band 7/SPFH domain"/>
    <property type="match status" value="1"/>
</dbReference>
<dbReference type="InterPro" id="IPR036013">
    <property type="entry name" value="Band_7/SPFH_dom_sf"/>
</dbReference>
<dbReference type="InterPro" id="IPR025874">
    <property type="entry name" value="DZR"/>
</dbReference>
<evidence type="ECO:0008006" key="5">
    <source>
        <dbReference type="Google" id="ProtNLM"/>
    </source>
</evidence>
<organism evidence="3 4">
    <name type="scientific">Carnobacterium divergens DSM 20623</name>
    <dbReference type="NCBI Taxonomy" id="1449336"/>
    <lineage>
        <taxon>Bacteria</taxon>
        <taxon>Bacillati</taxon>
        <taxon>Bacillota</taxon>
        <taxon>Bacilli</taxon>
        <taxon>Lactobacillales</taxon>
        <taxon>Carnobacteriaceae</taxon>
        <taxon>Carnobacterium</taxon>
    </lineage>
</organism>
<dbReference type="Proteomes" id="UP000051658">
    <property type="component" value="Unassembled WGS sequence"/>
</dbReference>
<dbReference type="Pfam" id="PF13421">
    <property type="entry name" value="Band_7_1"/>
    <property type="match status" value="1"/>
</dbReference>
<feature type="domain" description="SPFH" evidence="2">
    <location>
        <begin position="26"/>
        <end position="235"/>
    </location>
</feature>
<accession>A0A0R2HPK5</accession>
<protein>
    <recommendedName>
        <fullName evidence="5">Virion core protein (Lumpy skin disease virus)</fullName>
    </recommendedName>
</protein>